<keyword evidence="2" id="KW-1185">Reference proteome</keyword>
<accession>A0ABU6YZT8</accession>
<organism evidence="1 2">
    <name type="scientific">Stylosanthes scabra</name>
    <dbReference type="NCBI Taxonomy" id="79078"/>
    <lineage>
        <taxon>Eukaryota</taxon>
        <taxon>Viridiplantae</taxon>
        <taxon>Streptophyta</taxon>
        <taxon>Embryophyta</taxon>
        <taxon>Tracheophyta</taxon>
        <taxon>Spermatophyta</taxon>
        <taxon>Magnoliopsida</taxon>
        <taxon>eudicotyledons</taxon>
        <taxon>Gunneridae</taxon>
        <taxon>Pentapetalae</taxon>
        <taxon>rosids</taxon>
        <taxon>fabids</taxon>
        <taxon>Fabales</taxon>
        <taxon>Fabaceae</taxon>
        <taxon>Papilionoideae</taxon>
        <taxon>50 kb inversion clade</taxon>
        <taxon>dalbergioids sensu lato</taxon>
        <taxon>Dalbergieae</taxon>
        <taxon>Pterocarpus clade</taxon>
        <taxon>Stylosanthes</taxon>
    </lineage>
</organism>
<evidence type="ECO:0000313" key="2">
    <source>
        <dbReference type="Proteomes" id="UP001341840"/>
    </source>
</evidence>
<gene>
    <name evidence="1" type="ORF">PIB30_002566</name>
</gene>
<dbReference type="Proteomes" id="UP001341840">
    <property type="component" value="Unassembled WGS sequence"/>
</dbReference>
<reference evidence="1 2" key="1">
    <citation type="journal article" date="2023" name="Plants (Basel)">
        <title>Bridging the Gap: Combining Genomics and Transcriptomics Approaches to Understand Stylosanthes scabra, an Orphan Legume from the Brazilian Caatinga.</title>
        <authorList>
            <person name="Ferreira-Neto J.R.C."/>
            <person name="da Silva M.D."/>
            <person name="Binneck E."/>
            <person name="de Melo N.F."/>
            <person name="da Silva R.H."/>
            <person name="de Melo A.L.T.M."/>
            <person name="Pandolfi V."/>
            <person name="Bustamante F.O."/>
            <person name="Brasileiro-Vidal A.C."/>
            <person name="Benko-Iseppon A.M."/>
        </authorList>
    </citation>
    <scope>NUCLEOTIDE SEQUENCE [LARGE SCALE GENOMIC DNA]</scope>
    <source>
        <tissue evidence="1">Leaves</tissue>
    </source>
</reference>
<name>A0ABU6YZT8_9FABA</name>
<sequence>MGVTNSSWHQYAARIVSLPHSYSASSHKTRAAHGSNKIRVSAMNIHIRSENNGSYPIRKAIGSDPHFHRIGSRMCSNNPSFPTKSLILAAQHSPATPSTHCLLSMVNPPLPSPLTPPSSIISGALRPSLTHKSDHLLPPFRVVHRLLCASPPRNVVFCVALLAATLSLRVGFLNRAVTDLLPVKPLFFCGSTVDRSSVSLLAVVLH</sequence>
<dbReference type="EMBL" id="JASCZI010271865">
    <property type="protein sequence ID" value="MED6215877.1"/>
    <property type="molecule type" value="Genomic_DNA"/>
</dbReference>
<protein>
    <submittedName>
        <fullName evidence="1">Uncharacterized protein</fullName>
    </submittedName>
</protein>
<proteinExistence type="predicted"/>
<evidence type="ECO:0000313" key="1">
    <source>
        <dbReference type="EMBL" id="MED6215877.1"/>
    </source>
</evidence>
<comment type="caution">
    <text evidence="1">The sequence shown here is derived from an EMBL/GenBank/DDBJ whole genome shotgun (WGS) entry which is preliminary data.</text>
</comment>